<reference evidence="1" key="1">
    <citation type="submission" date="2020-11" db="EMBL/GenBank/DDBJ databases">
        <authorList>
            <consortium name="DOE Joint Genome Institute"/>
            <person name="Ahrendt S."/>
            <person name="Riley R."/>
            <person name="Andreopoulos W."/>
            <person name="Labutti K."/>
            <person name="Pangilinan J."/>
            <person name="Ruiz-Duenas F.J."/>
            <person name="Barrasa J.M."/>
            <person name="Sanchez-Garcia M."/>
            <person name="Camarero S."/>
            <person name="Miyauchi S."/>
            <person name="Serrano A."/>
            <person name="Linde D."/>
            <person name="Babiker R."/>
            <person name="Drula E."/>
            <person name="Ayuso-Fernandez I."/>
            <person name="Pacheco R."/>
            <person name="Padilla G."/>
            <person name="Ferreira P."/>
            <person name="Barriuso J."/>
            <person name="Kellner H."/>
            <person name="Castanera R."/>
            <person name="Alfaro M."/>
            <person name="Ramirez L."/>
            <person name="Pisabarro A.G."/>
            <person name="Kuo A."/>
            <person name="Tritt A."/>
            <person name="Lipzen A."/>
            <person name="He G."/>
            <person name="Yan M."/>
            <person name="Ng V."/>
            <person name="Cullen D."/>
            <person name="Martin F."/>
            <person name="Rosso M.-N."/>
            <person name="Henrissat B."/>
            <person name="Hibbett D."/>
            <person name="Martinez A.T."/>
            <person name="Grigoriev I.V."/>
        </authorList>
    </citation>
    <scope>NUCLEOTIDE SEQUENCE</scope>
    <source>
        <strain evidence="1">CIRM-BRFM 674</strain>
    </source>
</reference>
<dbReference type="AlphaFoldDB" id="A0A9P5YX11"/>
<dbReference type="OrthoDB" id="2788229at2759"/>
<proteinExistence type="predicted"/>
<dbReference type="SUPFAM" id="SSF52047">
    <property type="entry name" value="RNI-like"/>
    <property type="match status" value="1"/>
</dbReference>
<protein>
    <submittedName>
        <fullName evidence="1">Uncharacterized protein</fullName>
    </submittedName>
</protein>
<name>A0A9P5YX11_9AGAR</name>
<organism evidence="1 2">
    <name type="scientific">Pholiota conissans</name>
    <dbReference type="NCBI Taxonomy" id="109636"/>
    <lineage>
        <taxon>Eukaryota</taxon>
        <taxon>Fungi</taxon>
        <taxon>Dikarya</taxon>
        <taxon>Basidiomycota</taxon>
        <taxon>Agaricomycotina</taxon>
        <taxon>Agaricomycetes</taxon>
        <taxon>Agaricomycetidae</taxon>
        <taxon>Agaricales</taxon>
        <taxon>Agaricineae</taxon>
        <taxon>Strophariaceae</taxon>
        <taxon>Pholiota</taxon>
    </lineage>
</organism>
<dbReference type="Proteomes" id="UP000807469">
    <property type="component" value="Unassembled WGS sequence"/>
</dbReference>
<accession>A0A9P5YX11</accession>
<keyword evidence="2" id="KW-1185">Reference proteome</keyword>
<evidence type="ECO:0000313" key="2">
    <source>
        <dbReference type="Proteomes" id="UP000807469"/>
    </source>
</evidence>
<evidence type="ECO:0000313" key="1">
    <source>
        <dbReference type="EMBL" id="KAF9476129.1"/>
    </source>
</evidence>
<gene>
    <name evidence="1" type="ORF">BDN70DRAFT_935325</name>
</gene>
<sequence length="317" mass="36180">MFILPYDVIDEITEIIRQENDDRSLYAMSLTSRSMLQLCRRKLFGEMDLLPRSLNDSRVGKLPSYRFFPATSYRRRTVELLAASSPDILANVRRLSITPNKFDEEDRQDTTLCTLLEKFTNLRSLSLVASIMFQYGQQSWTSLPLSYQHSIAQLIHKSPLRSLSFASYTGLSSDILLQLQNLDSLTLRNITFSSQLPAQLPISLVGRSAIAPVQLKELRVTQRIESIMALLNSKSWNGQPIIDPKALRSLIVDPIRENDMTWDPNVFKELSGLKYLVISDNDESRFNYSIDILHNLQTSSLASLFFLRYEIAYSGAP</sequence>
<comment type="caution">
    <text evidence="1">The sequence shown here is derived from an EMBL/GenBank/DDBJ whole genome shotgun (WGS) entry which is preliminary data.</text>
</comment>
<dbReference type="EMBL" id="MU155306">
    <property type="protein sequence ID" value="KAF9476129.1"/>
    <property type="molecule type" value="Genomic_DNA"/>
</dbReference>
<dbReference type="InterPro" id="IPR032675">
    <property type="entry name" value="LRR_dom_sf"/>
</dbReference>
<dbReference type="Gene3D" id="3.80.10.10">
    <property type="entry name" value="Ribonuclease Inhibitor"/>
    <property type="match status" value="1"/>
</dbReference>